<reference evidence="2" key="1">
    <citation type="submission" date="2019-08" db="EMBL/GenBank/DDBJ databases">
        <title>Reference gene set and small RNA set construction with multiple tissues from Davidia involucrata Baill.</title>
        <authorList>
            <person name="Yang H."/>
            <person name="Zhou C."/>
            <person name="Li G."/>
            <person name="Wang J."/>
            <person name="Gao P."/>
            <person name="Wang M."/>
            <person name="Wang R."/>
            <person name="Zhao Y."/>
        </authorList>
    </citation>
    <scope>NUCLEOTIDE SEQUENCE</scope>
    <source>
        <tissue evidence="2">Mixed with DoveR01_LX</tissue>
    </source>
</reference>
<organism evidence="2">
    <name type="scientific">Davidia involucrata</name>
    <name type="common">Dove tree</name>
    <dbReference type="NCBI Taxonomy" id="16924"/>
    <lineage>
        <taxon>Eukaryota</taxon>
        <taxon>Viridiplantae</taxon>
        <taxon>Streptophyta</taxon>
        <taxon>Embryophyta</taxon>
        <taxon>Tracheophyta</taxon>
        <taxon>Spermatophyta</taxon>
        <taxon>Magnoliopsida</taxon>
        <taxon>eudicotyledons</taxon>
        <taxon>Gunneridae</taxon>
        <taxon>Pentapetalae</taxon>
        <taxon>asterids</taxon>
        <taxon>Cornales</taxon>
        <taxon>Nyssaceae</taxon>
        <taxon>Davidia</taxon>
    </lineage>
</organism>
<protein>
    <submittedName>
        <fullName evidence="2">Uncharacterized protein</fullName>
    </submittedName>
</protein>
<accession>A0A5B7BH80</accession>
<keyword evidence="1" id="KW-0472">Membrane</keyword>
<feature type="transmembrane region" description="Helical" evidence="1">
    <location>
        <begin position="119"/>
        <end position="144"/>
    </location>
</feature>
<evidence type="ECO:0000313" key="2">
    <source>
        <dbReference type="EMBL" id="MPA67995.1"/>
    </source>
</evidence>
<dbReference type="PANTHER" id="PTHR35107">
    <property type="entry name" value="EXPRESSED PROTEIN"/>
    <property type="match status" value="1"/>
</dbReference>
<feature type="transmembrane region" description="Helical" evidence="1">
    <location>
        <begin position="6"/>
        <end position="27"/>
    </location>
</feature>
<keyword evidence="1" id="KW-1133">Transmembrane helix</keyword>
<gene>
    <name evidence="2" type="ORF">Din_037436</name>
</gene>
<keyword evidence="1" id="KW-0812">Transmembrane</keyword>
<dbReference type="EMBL" id="GHES01037436">
    <property type="protein sequence ID" value="MPA67995.1"/>
    <property type="molecule type" value="Transcribed_RNA"/>
</dbReference>
<proteinExistence type="predicted"/>
<name>A0A5B7BH80_DAVIN</name>
<evidence type="ECO:0000256" key="1">
    <source>
        <dbReference type="SAM" id="Phobius"/>
    </source>
</evidence>
<sequence length="198" mass="21665">MAFPQFLSSAIIPFIFGVTLSVSIGLANARPGLPFHPCNTLLISYYISSSSSQNPYFSDLQINSQIDSNKWSLIFSRNVPLESHKEIEFLPEIGEAKAKEAKKEDDGPLSSLRDRAGDILSIVVALLFGVACGVVTSLTMYLIWSCFAYRYNYRRAEYDSDSDGHDDGDVFSPKKMGYAKIPVDAPGVAPAPAAKEVV</sequence>
<dbReference type="AlphaFoldDB" id="A0A5B7BH80"/>
<dbReference type="PANTHER" id="PTHR35107:SF2">
    <property type="entry name" value="EXPRESSED PROTEIN"/>
    <property type="match status" value="1"/>
</dbReference>